<comment type="caution">
    <text evidence="1">The sequence shown here is derived from an EMBL/GenBank/DDBJ whole genome shotgun (WGS) entry which is preliminary data.</text>
</comment>
<dbReference type="Proteomes" id="UP000233597">
    <property type="component" value="Unassembled WGS sequence"/>
</dbReference>
<name>A0A2N3KSL1_9PROT</name>
<evidence type="ECO:0000313" key="1">
    <source>
        <dbReference type="EMBL" id="PKR53542.1"/>
    </source>
</evidence>
<evidence type="ECO:0008006" key="3">
    <source>
        <dbReference type="Google" id="ProtNLM"/>
    </source>
</evidence>
<gene>
    <name evidence="1" type="ORF">COO20_13460</name>
</gene>
<proteinExistence type="predicted"/>
<organism evidence="1 2">
    <name type="scientific">Thalassospira marina</name>
    <dbReference type="NCBI Taxonomy" id="2048283"/>
    <lineage>
        <taxon>Bacteria</taxon>
        <taxon>Pseudomonadati</taxon>
        <taxon>Pseudomonadota</taxon>
        <taxon>Alphaproteobacteria</taxon>
        <taxon>Rhodospirillales</taxon>
        <taxon>Thalassospiraceae</taxon>
        <taxon>Thalassospira</taxon>
    </lineage>
</organism>
<dbReference type="OrthoDB" id="5362630at2"/>
<dbReference type="RefSeq" id="WP_101267354.1">
    <property type="nucleotide sequence ID" value="NZ_NWTK01000008.1"/>
</dbReference>
<reference evidence="1 2" key="1">
    <citation type="submission" date="2017-09" db="EMBL/GenBank/DDBJ databases">
        <title>Biodiversity and function of Thalassospira species in the particle-attached aromatic-hydrocarbon-degrading consortia from the surface seawater of the South China Sea.</title>
        <authorList>
            <person name="Dong C."/>
            <person name="Liu R."/>
            <person name="Shao Z."/>
        </authorList>
    </citation>
    <scope>NUCLEOTIDE SEQUENCE [LARGE SCALE GENOMIC DNA]</scope>
    <source>
        <strain evidence="1 2">CSC1P2</strain>
    </source>
</reference>
<protein>
    <recommendedName>
        <fullName evidence="3">Phage head morphogenesis domain-containing protein</fullName>
    </recommendedName>
</protein>
<evidence type="ECO:0000313" key="2">
    <source>
        <dbReference type="Proteomes" id="UP000233597"/>
    </source>
</evidence>
<dbReference type="AlphaFoldDB" id="A0A2N3KSL1"/>
<dbReference type="EMBL" id="NWTK01000008">
    <property type="protein sequence ID" value="PKR53542.1"/>
    <property type="molecule type" value="Genomic_DNA"/>
</dbReference>
<accession>A0A2N3KSL1</accession>
<sequence length="449" mass="50225">MNDKALKSALARRQLRQAIIKADGAFDALYTQLQDAYTRAWDNQMKRALAAALDRLRDMRVDFGPDDSKRILSALETQLGPDAMKAALKGPVLNLSQAMFELGAHEVGKSVGVDILLGRADLDALDILGRGNLYWVGNSWNAYTSEVFDKALKDYFAEGLTRDQLAQRFIDDFPGVTERGSIYWNMLADHTATKTREMGRVTGYERAGVQYVQVRARLDENTTPICRAMHARIIAVSKLSQQRETYLDAVGRGDMLTAKAAWKMHSAKDAGDLEGKKTGDIPGHTASPPYHFRCRSITVVYFEPATANDRYSQKTFNREALSKKEVGELIAQAKSARWRDGRMKSHYDKHGTRYGSLEAYNTAAIDLIRRGDRDVFLSVRGNRLKMICAQPRPGKGSQLIAVVDVEKNELETFHIRSGKLASNNDDVKPVKQPGRGIIKGAIEWLLNTW</sequence>